<dbReference type="Pfam" id="PF00404">
    <property type="entry name" value="Dockerin_1"/>
    <property type="match status" value="1"/>
</dbReference>
<keyword evidence="3" id="KW-1185">Reference proteome</keyword>
<evidence type="ECO:0000313" key="2">
    <source>
        <dbReference type="EMBL" id="QDU87541.1"/>
    </source>
</evidence>
<dbReference type="OrthoDB" id="8198236at2"/>
<dbReference type="InterPro" id="IPR013424">
    <property type="entry name" value="Ice-binding_C"/>
</dbReference>
<dbReference type="PROSITE" id="PS00018">
    <property type="entry name" value="EF_HAND_1"/>
    <property type="match status" value="1"/>
</dbReference>
<dbReference type="Gene3D" id="3.40.390.10">
    <property type="entry name" value="Collagenase (Catalytic Domain)"/>
    <property type="match status" value="1"/>
</dbReference>
<accession>A0A518D7V0</accession>
<dbReference type="InterPro" id="IPR036439">
    <property type="entry name" value="Dockerin_dom_sf"/>
</dbReference>
<dbReference type="SUPFAM" id="SSF55486">
    <property type="entry name" value="Metalloproteases ('zincins'), catalytic domain"/>
    <property type="match status" value="1"/>
</dbReference>
<dbReference type="GO" id="GO:0008237">
    <property type="term" value="F:metallopeptidase activity"/>
    <property type="evidence" value="ECO:0007669"/>
    <property type="project" value="InterPro"/>
</dbReference>
<dbReference type="Pfam" id="PF07589">
    <property type="entry name" value="PEP-CTERM"/>
    <property type="match status" value="1"/>
</dbReference>
<dbReference type="EMBL" id="CP036291">
    <property type="protein sequence ID" value="QDU87541.1"/>
    <property type="molecule type" value="Genomic_DNA"/>
</dbReference>
<dbReference type="Proteomes" id="UP000317429">
    <property type="component" value="Chromosome"/>
</dbReference>
<dbReference type="RefSeq" id="WP_145281502.1">
    <property type="nucleotide sequence ID" value="NZ_CP036291.1"/>
</dbReference>
<dbReference type="KEGG" id="pnd:Pla175_09030"/>
<gene>
    <name evidence="2" type="ORF">Pla175_09030</name>
</gene>
<evidence type="ECO:0000313" key="3">
    <source>
        <dbReference type="Proteomes" id="UP000317429"/>
    </source>
</evidence>
<evidence type="ECO:0000259" key="1">
    <source>
        <dbReference type="Pfam" id="PF07589"/>
    </source>
</evidence>
<protein>
    <recommendedName>
        <fullName evidence="1">Ice-binding protein C-terminal domain-containing protein</fullName>
    </recommendedName>
</protein>
<dbReference type="InterPro" id="IPR024079">
    <property type="entry name" value="MetalloPept_cat_dom_sf"/>
</dbReference>
<dbReference type="GO" id="GO:0000272">
    <property type="term" value="P:polysaccharide catabolic process"/>
    <property type="evidence" value="ECO:0007669"/>
    <property type="project" value="InterPro"/>
</dbReference>
<proteinExistence type="predicted"/>
<sequence>MRWTRLVVAALALGWVTDTRAINIVLDYSYDSTNFFGSGNPSGAASGAQARASLEAAAGYLSGILTDTFDAIQTPAPLYSSVSSAVYTWTWSLSFTNPSGSNQISLTDPTIAADEYRIYAGARSLGGNTLGVGGPGGWSYNAASSGGTYTQPEINQITATNDAFDAAVSNRGEPDGDYGNWGGAITFDRDGSTNWQYDHTSLTVPGGKSDFYSVALHELTHALGFGISNPAAPTEWDAYVSGGLFLGPKSYAANGNVYPTVTGGHWTNGTNSTVYGTNIPQETAMDPEIEYGVRKLFTTLDAAGLDDIGWTLQSPALVGDYNRDGYVNAADYTVWRDTLGQSGAGLAADASGNGMVDSVDYTLWKNNYGHSLGGAAGALGAGIASTSVPEPSALWLLGSSLLGLLTRRVRRVQS</sequence>
<dbReference type="GO" id="GO:0004553">
    <property type="term" value="F:hydrolase activity, hydrolyzing O-glycosyl compounds"/>
    <property type="evidence" value="ECO:0007669"/>
    <property type="project" value="InterPro"/>
</dbReference>
<dbReference type="NCBIfam" id="TIGR02595">
    <property type="entry name" value="PEP_CTERM"/>
    <property type="match status" value="1"/>
</dbReference>
<dbReference type="Gene3D" id="1.10.1330.10">
    <property type="entry name" value="Dockerin domain"/>
    <property type="match status" value="1"/>
</dbReference>
<dbReference type="SUPFAM" id="SSF63446">
    <property type="entry name" value="Type I dockerin domain"/>
    <property type="match status" value="1"/>
</dbReference>
<dbReference type="AlphaFoldDB" id="A0A518D7V0"/>
<organism evidence="2 3">
    <name type="scientific">Pirellulimonas nuda</name>
    <dbReference type="NCBI Taxonomy" id="2528009"/>
    <lineage>
        <taxon>Bacteria</taxon>
        <taxon>Pseudomonadati</taxon>
        <taxon>Planctomycetota</taxon>
        <taxon>Planctomycetia</taxon>
        <taxon>Pirellulales</taxon>
        <taxon>Lacipirellulaceae</taxon>
        <taxon>Pirellulimonas</taxon>
    </lineage>
</organism>
<reference evidence="2 3" key="1">
    <citation type="submission" date="2019-02" db="EMBL/GenBank/DDBJ databases">
        <title>Deep-cultivation of Planctomycetes and their phenomic and genomic characterization uncovers novel biology.</title>
        <authorList>
            <person name="Wiegand S."/>
            <person name="Jogler M."/>
            <person name="Boedeker C."/>
            <person name="Pinto D."/>
            <person name="Vollmers J."/>
            <person name="Rivas-Marin E."/>
            <person name="Kohn T."/>
            <person name="Peeters S.H."/>
            <person name="Heuer A."/>
            <person name="Rast P."/>
            <person name="Oberbeckmann S."/>
            <person name="Bunk B."/>
            <person name="Jeske O."/>
            <person name="Meyerdierks A."/>
            <person name="Storesund J.E."/>
            <person name="Kallscheuer N."/>
            <person name="Luecker S."/>
            <person name="Lage O.M."/>
            <person name="Pohl T."/>
            <person name="Merkel B.J."/>
            <person name="Hornburger P."/>
            <person name="Mueller R.-W."/>
            <person name="Bruemmer F."/>
            <person name="Labrenz M."/>
            <person name="Spormann A.M."/>
            <person name="Op den Camp H."/>
            <person name="Overmann J."/>
            <person name="Amann R."/>
            <person name="Jetten M.S.M."/>
            <person name="Mascher T."/>
            <person name="Medema M.H."/>
            <person name="Devos D.P."/>
            <person name="Kaster A.-K."/>
            <person name="Ovreas L."/>
            <person name="Rohde M."/>
            <person name="Galperin M.Y."/>
            <person name="Jogler C."/>
        </authorList>
    </citation>
    <scope>NUCLEOTIDE SEQUENCE [LARGE SCALE GENOMIC DNA]</scope>
    <source>
        <strain evidence="2 3">Pla175</strain>
    </source>
</reference>
<name>A0A518D7V0_9BACT</name>
<feature type="domain" description="Ice-binding protein C-terminal" evidence="1">
    <location>
        <begin position="387"/>
        <end position="411"/>
    </location>
</feature>
<dbReference type="InterPro" id="IPR002105">
    <property type="entry name" value="Dockerin_1_rpt"/>
</dbReference>
<dbReference type="InterPro" id="IPR018247">
    <property type="entry name" value="EF_Hand_1_Ca_BS"/>
</dbReference>